<dbReference type="Proteomes" id="UP000823858">
    <property type="component" value="Unassembled WGS sequence"/>
</dbReference>
<dbReference type="InterPro" id="IPR001362">
    <property type="entry name" value="Glyco_hydro_32"/>
</dbReference>
<evidence type="ECO:0000256" key="4">
    <source>
        <dbReference type="ARBA" id="ARBA00023295"/>
    </source>
</evidence>
<evidence type="ECO:0000313" key="6">
    <source>
        <dbReference type="EMBL" id="HJC85239.1"/>
    </source>
</evidence>
<feature type="domain" description="Glycosyl hydrolase family 32 N-terminal" evidence="5">
    <location>
        <begin position="169"/>
        <end position="345"/>
    </location>
</feature>
<dbReference type="SUPFAM" id="SSF75005">
    <property type="entry name" value="Arabinanase/levansucrase/invertase"/>
    <property type="match status" value="1"/>
</dbReference>
<dbReference type="AlphaFoldDB" id="A0A9D2QD04"/>
<dbReference type="SMART" id="SM00640">
    <property type="entry name" value="Glyco_32"/>
    <property type="match status" value="1"/>
</dbReference>
<evidence type="ECO:0000259" key="5">
    <source>
        <dbReference type="Pfam" id="PF00251"/>
    </source>
</evidence>
<evidence type="ECO:0000256" key="3">
    <source>
        <dbReference type="ARBA" id="ARBA00022801"/>
    </source>
</evidence>
<dbReference type="GO" id="GO:0005975">
    <property type="term" value="P:carbohydrate metabolic process"/>
    <property type="evidence" value="ECO:0007669"/>
    <property type="project" value="InterPro"/>
</dbReference>
<dbReference type="SUPFAM" id="SSF49899">
    <property type="entry name" value="Concanavalin A-like lectins/glucanases"/>
    <property type="match status" value="1"/>
</dbReference>
<dbReference type="GO" id="GO:0004564">
    <property type="term" value="F:beta-fructofuranosidase activity"/>
    <property type="evidence" value="ECO:0007669"/>
    <property type="project" value="UniProtKB-EC"/>
</dbReference>
<dbReference type="Pfam" id="PF00251">
    <property type="entry name" value="Glyco_hydro_32N"/>
    <property type="match status" value="1"/>
</dbReference>
<dbReference type="Gene3D" id="2.60.120.560">
    <property type="entry name" value="Exo-inulinase, domain 1"/>
    <property type="match status" value="1"/>
</dbReference>
<organism evidence="6 7">
    <name type="scientific">Candidatus Corynebacterium faecigallinarum</name>
    <dbReference type="NCBI Taxonomy" id="2838528"/>
    <lineage>
        <taxon>Bacteria</taxon>
        <taxon>Bacillati</taxon>
        <taxon>Actinomycetota</taxon>
        <taxon>Actinomycetes</taxon>
        <taxon>Mycobacteriales</taxon>
        <taxon>Corynebacteriaceae</taxon>
        <taxon>Corynebacterium</taxon>
    </lineage>
</organism>
<dbReference type="InterPro" id="IPR013148">
    <property type="entry name" value="Glyco_hydro_32_N"/>
</dbReference>
<gene>
    <name evidence="6" type="ORF">H9751_06820</name>
</gene>
<proteinExistence type="inferred from homology"/>
<dbReference type="InterPro" id="IPR023296">
    <property type="entry name" value="Glyco_hydro_beta-prop_sf"/>
</dbReference>
<keyword evidence="4" id="KW-0326">Glycosidase</keyword>
<comment type="similarity">
    <text evidence="1">Belongs to the glycosyl hydrolase 32 family.</text>
</comment>
<reference evidence="6" key="2">
    <citation type="submission" date="2021-04" db="EMBL/GenBank/DDBJ databases">
        <authorList>
            <person name="Gilroy R."/>
        </authorList>
    </citation>
    <scope>NUCLEOTIDE SEQUENCE</scope>
    <source>
        <strain evidence="6">ChiHjej13B12-4958</strain>
    </source>
</reference>
<comment type="caution">
    <text evidence="6">The sequence shown here is derived from an EMBL/GenBank/DDBJ whole genome shotgun (WGS) entry which is preliminary data.</text>
</comment>
<dbReference type="EMBL" id="DWVP01000016">
    <property type="protein sequence ID" value="HJC85239.1"/>
    <property type="molecule type" value="Genomic_DNA"/>
</dbReference>
<keyword evidence="3 6" id="KW-0378">Hydrolase</keyword>
<evidence type="ECO:0000256" key="1">
    <source>
        <dbReference type="ARBA" id="ARBA00009902"/>
    </source>
</evidence>
<dbReference type="InterPro" id="IPR013320">
    <property type="entry name" value="ConA-like_dom_sf"/>
</dbReference>
<evidence type="ECO:0000313" key="7">
    <source>
        <dbReference type="Proteomes" id="UP000823858"/>
    </source>
</evidence>
<reference evidence="6" key="1">
    <citation type="journal article" date="2021" name="PeerJ">
        <title>Extensive microbial diversity within the chicken gut microbiome revealed by metagenomics and culture.</title>
        <authorList>
            <person name="Gilroy R."/>
            <person name="Ravi A."/>
            <person name="Getino M."/>
            <person name="Pursley I."/>
            <person name="Horton D.L."/>
            <person name="Alikhan N.F."/>
            <person name="Baker D."/>
            <person name="Gharbi K."/>
            <person name="Hall N."/>
            <person name="Watson M."/>
            <person name="Adriaenssens E.M."/>
            <person name="Foster-Nyarko E."/>
            <person name="Jarju S."/>
            <person name="Secka A."/>
            <person name="Antonio M."/>
            <person name="Oren A."/>
            <person name="Chaudhuri R.R."/>
            <person name="La Ragione R."/>
            <person name="Hildebrand F."/>
            <person name="Pallen M.J."/>
        </authorList>
    </citation>
    <scope>NUCLEOTIDE SEQUENCE</scope>
    <source>
        <strain evidence="6">ChiHjej13B12-4958</strain>
    </source>
</reference>
<dbReference type="PANTHER" id="PTHR43101">
    <property type="entry name" value="BETA-FRUCTOSIDASE"/>
    <property type="match status" value="1"/>
</dbReference>
<name>A0A9D2QD04_9CORY</name>
<evidence type="ECO:0000256" key="2">
    <source>
        <dbReference type="ARBA" id="ARBA00012758"/>
    </source>
</evidence>
<dbReference type="Gene3D" id="2.115.10.20">
    <property type="entry name" value="Glycosyl hydrolase domain, family 43"/>
    <property type="match status" value="1"/>
</dbReference>
<sequence length="512" mass="54641">MGVNRKRPELHVTAEVGVLEAPAGALAMGDVLHVFHQFRPHADAGARWAHQVASGLPYGWDVCDDVLAPTGDELDCLAGSSVPVDDTVELFFVTTTTDSQDPAGQRSNTVPHGHRGERTFTVQRARINDLGATTDEITDDPTVISPLVERLGPIDVDDSAFPAPDLVTPSVIPHGSGWLMLALSLTDDRAADIVVLTSADRQHWTVQGPLTFSGTPEGITPESRPYAPRIAVMTDRDSGERRDVLFITYPSTAEAPDDSGQIPETTGYLVGNLDGTTFHTTTGFTVLDHGHDFTRPRLVHGERPVIAGLVGSVPTSTDVASGHDTWANCLSIPRFLTLRGGHLYQDVVGLPTAVRSYTDQAAVFTAQLTVDGDREDDSVTVDVVDDSGQSLVTVTHCGDHVAVDRQGDVRRAPLADGDSDTLTIFIDGPVCEVFADGGLVSLTTALTNTGLVDQFAVTPRGGAGVISTLESLGRSLQRRLAHLHDPEEQERLIREAALADRDLTAGIDPSID</sequence>
<accession>A0A9D2QD04</accession>
<protein>
    <recommendedName>
        <fullName evidence="2">beta-fructofuranosidase</fullName>
        <ecNumber evidence="2">3.2.1.26</ecNumber>
    </recommendedName>
</protein>
<dbReference type="PANTHER" id="PTHR43101:SF1">
    <property type="entry name" value="BETA-FRUCTOSIDASE"/>
    <property type="match status" value="1"/>
</dbReference>
<dbReference type="InterPro" id="IPR051214">
    <property type="entry name" value="GH32_Enzymes"/>
</dbReference>
<dbReference type="EC" id="3.2.1.26" evidence="2"/>